<dbReference type="GO" id="GO:0006508">
    <property type="term" value="P:proteolysis"/>
    <property type="evidence" value="ECO:0007669"/>
    <property type="project" value="UniProtKB-KW"/>
</dbReference>
<reference evidence="3 4" key="2">
    <citation type="submission" date="2019-01" db="EMBL/GenBank/DDBJ databases">
        <title>Motilimonas pumilus sp. nov., isolated from the gut of sea cucumber (Apostichopus japonicus).</title>
        <authorList>
            <person name="Wang F.-Q."/>
            <person name="Ren L.-H."/>
            <person name="Lin Y.-W."/>
            <person name="Sun G.-H."/>
            <person name="Du Z.-J."/>
            <person name="Zhao J.-X."/>
            <person name="Liu X.-J."/>
            <person name="Liu L.-J."/>
        </authorList>
    </citation>
    <scope>NUCLEOTIDE SEQUENCE [LARGE SCALE GENOMIC DNA]</scope>
    <source>
        <strain evidence="3 4">PLHSC7-2</strain>
    </source>
</reference>
<feature type="chain" id="PRO_5019155130" evidence="1">
    <location>
        <begin position="21"/>
        <end position="238"/>
    </location>
</feature>
<dbReference type="RefSeq" id="WP_119910199.1">
    <property type="nucleotide sequence ID" value="NZ_QZCH01000008.1"/>
</dbReference>
<dbReference type="EMBL" id="QZCH01000008">
    <property type="protein sequence ID" value="RJG48389.1"/>
    <property type="molecule type" value="Genomic_DNA"/>
</dbReference>
<dbReference type="AlphaFoldDB" id="A0A418YFX9"/>
<keyword evidence="3" id="KW-0378">Hydrolase</keyword>
<proteinExistence type="predicted"/>
<evidence type="ECO:0000313" key="4">
    <source>
        <dbReference type="Proteomes" id="UP000283255"/>
    </source>
</evidence>
<gene>
    <name evidence="3" type="ORF">D1Z90_07805</name>
</gene>
<dbReference type="PANTHER" id="PTHR38037:SF2">
    <property type="entry name" value="ATP-DEPENDENT ZINC PROTEASE DOMAIN-CONTAINING PROTEIN-RELATED"/>
    <property type="match status" value="1"/>
</dbReference>
<dbReference type="SUPFAM" id="SSF50630">
    <property type="entry name" value="Acid proteases"/>
    <property type="match status" value="1"/>
</dbReference>
<sequence>MPWKTLLLSSALLLSACATNNPEPTVTPEMLTQELSQTEQNIITQCTEMNGVLLEQNKRLQDLEHAVVRASNKKVVVAPVAAPKCPKPKVNANIDGKTIVGDEEWVLITPPKVKLLARVDTGAAVSSIHATDIVEFERDGDKWVKFNIAHADGSDPVLVESKVIRTAEVKKASAEEFDKRPVVRLNIKLGPLSEEAEFNLKDRGHMTYPVLLGREFLKDITLVDTGKKQIHTEYKPKK</sequence>
<reference evidence="3 4" key="1">
    <citation type="submission" date="2018-09" db="EMBL/GenBank/DDBJ databases">
        <authorList>
            <person name="Wang F."/>
        </authorList>
    </citation>
    <scope>NUCLEOTIDE SEQUENCE [LARGE SCALE GENOMIC DNA]</scope>
    <source>
        <strain evidence="3 4">PLHSC7-2</strain>
    </source>
</reference>
<dbReference type="Pfam" id="PF05618">
    <property type="entry name" value="Zn_protease"/>
    <property type="match status" value="1"/>
</dbReference>
<keyword evidence="1" id="KW-0732">Signal</keyword>
<comment type="caution">
    <text evidence="3">The sequence shown here is derived from an EMBL/GenBank/DDBJ whole genome shotgun (WGS) entry which is preliminary data.</text>
</comment>
<keyword evidence="3" id="KW-0645">Protease</keyword>
<dbReference type="Gene3D" id="2.40.70.10">
    <property type="entry name" value="Acid Proteases"/>
    <property type="match status" value="1"/>
</dbReference>
<evidence type="ECO:0000259" key="2">
    <source>
        <dbReference type="Pfam" id="PF05618"/>
    </source>
</evidence>
<feature type="signal peptide" evidence="1">
    <location>
        <begin position="1"/>
        <end position="20"/>
    </location>
</feature>
<name>A0A418YFX9_9GAMM</name>
<feature type="domain" description="Retropepsin-like aspartic endopeptidase" evidence="2">
    <location>
        <begin position="99"/>
        <end position="232"/>
    </location>
</feature>
<dbReference type="PANTHER" id="PTHR38037">
    <property type="entry name" value="ZN_PROTEASE DOMAIN-CONTAINING PROTEIN"/>
    <property type="match status" value="1"/>
</dbReference>
<dbReference type="PROSITE" id="PS51257">
    <property type="entry name" value="PROKAR_LIPOPROTEIN"/>
    <property type="match status" value="1"/>
</dbReference>
<keyword evidence="4" id="KW-1185">Reference proteome</keyword>
<dbReference type="InterPro" id="IPR021109">
    <property type="entry name" value="Peptidase_aspartic_dom_sf"/>
</dbReference>
<evidence type="ECO:0000313" key="3">
    <source>
        <dbReference type="EMBL" id="RJG48389.1"/>
    </source>
</evidence>
<dbReference type="Proteomes" id="UP000283255">
    <property type="component" value="Unassembled WGS sequence"/>
</dbReference>
<protein>
    <submittedName>
        <fullName evidence="3">ATP-dependent Zn protease</fullName>
    </submittedName>
</protein>
<dbReference type="GO" id="GO:0008233">
    <property type="term" value="F:peptidase activity"/>
    <property type="evidence" value="ECO:0007669"/>
    <property type="project" value="UniProtKB-KW"/>
</dbReference>
<organism evidence="3 4">
    <name type="scientific">Motilimonas pumila</name>
    <dbReference type="NCBI Taxonomy" id="2303987"/>
    <lineage>
        <taxon>Bacteria</taxon>
        <taxon>Pseudomonadati</taxon>
        <taxon>Pseudomonadota</taxon>
        <taxon>Gammaproteobacteria</taxon>
        <taxon>Alteromonadales</taxon>
        <taxon>Alteromonadales genera incertae sedis</taxon>
        <taxon>Motilimonas</taxon>
    </lineage>
</organism>
<accession>A0A418YFX9</accession>
<dbReference type="OrthoDB" id="8546610at2"/>
<evidence type="ECO:0000256" key="1">
    <source>
        <dbReference type="SAM" id="SignalP"/>
    </source>
</evidence>
<dbReference type="InterPro" id="IPR008503">
    <property type="entry name" value="Asp_endopeptidase"/>
</dbReference>